<protein>
    <submittedName>
        <fullName evidence="1">Uncharacterized protein</fullName>
    </submittedName>
</protein>
<organism evidence="1 2">
    <name type="scientific">Caerostris extrusa</name>
    <name type="common">Bark spider</name>
    <name type="synonym">Caerostris bankana</name>
    <dbReference type="NCBI Taxonomy" id="172846"/>
    <lineage>
        <taxon>Eukaryota</taxon>
        <taxon>Metazoa</taxon>
        <taxon>Ecdysozoa</taxon>
        <taxon>Arthropoda</taxon>
        <taxon>Chelicerata</taxon>
        <taxon>Arachnida</taxon>
        <taxon>Araneae</taxon>
        <taxon>Araneomorphae</taxon>
        <taxon>Entelegynae</taxon>
        <taxon>Araneoidea</taxon>
        <taxon>Araneidae</taxon>
        <taxon>Caerostris</taxon>
    </lineage>
</organism>
<evidence type="ECO:0000313" key="2">
    <source>
        <dbReference type="Proteomes" id="UP001054945"/>
    </source>
</evidence>
<dbReference type="Proteomes" id="UP001054945">
    <property type="component" value="Unassembled WGS sequence"/>
</dbReference>
<gene>
    <name evidence="1" type="ORF">CEXT_580301</name>
</gene>
<sequence length="108" mass="12418">MANPAVKFSSALFRDGREPNFEFSAATAIFMIRTRCCRRSCIRFLSRAVSIPGCVLGSPKHHEDFNEWLRSTFLFCEIIWGDARSLQKCRCSENVSMSYFFSDYPGLK</sequence>
<reference evidence="1 2" key="1">
    <citation type="submission" date="2021-06" db="EMBL/GenBank/DDBJ databases">
        <title>Caerostris extrusa draft genome.</title>
        <authorList>
            <person name="Kono N."/>
            <person name="Arakawa K."/>
        </authorList>
    </citation>
    <scope>NUCLEOTIDE SEQUENCE [LARGE SCALE GENOMIC DNA]</scope>
</reference>
<dbReference type="EMBL" id="BPLR01020468">
    <property type="protein sequence ID" value="GIX79098.1"/>
    <property type="molecule type" value="Genomic_DNA"/>
</dbReference>
<dbReference type="AlphaFoldDB" id="A0AAV4N513"/>
<keyword evidence="2" id="KW-1185">Reference proteome</keyword>
<name>A0AAV4N513_CAEEX</name>
<comment type="caution">
    <text evidence="1">The sequence shown here is derived from an EMBL/GenBank/DDBJ whole genome shotgun (WGS) entry which is preliminary data.</text>
</comment>
<accession>A0AAV4N513</accession>
<proteinExistence type="predicted"/>
<evidence type="ECO:0000313" key="1">
    <source>
        <dbReference type="EMBL" id="GIX79098.1"/>
    </source>
</evidence>